<evidence type="ECO:0000313" key="3">
    <source>
        <dbReference type="Proteomes" id="UP001597502"/>
    </source>
</evidence>
<proteinExistence type="predicted"/>
<dbReference type="RefSeq" id="WP_382392713.1">
    <property type="nucleotide sequence ID" value="NZ_JBHUNA010000017.1"/>
</dbReference>
<gene>
    <name evidence="2" type="ORF">ACFSUO_07615</name>
</gene>
<evidence type="ECO:0000256" key="1">
    <source>
        <dbReference type="SAM" id="MobiDB-lite"/>
    </source>
</evidence>
<evidence type="ECO:0000313" key="2">
    <source>
        <dbReference type="EMBL" id="MFD2760832.1"/>
    </source>
</evidence>
<reference evidence="3" key="1">
    <citation type="journal article" date="2019" name="Int. J. Syst. Evol. Microbiol.">
        <title>The Global Catalogue of Microorganisms (GCM) 10K type strain sequencing project: providing services to taxonomists for standard genome sequencing and annotation.</title>
        <authorList>
            <consortium name="The Broad Institute Genomics Platform"/>
            <consortium name="The Broad Institute Genome Sequencing Center for Infectious Disease"/>
            <person name="Wu L."/>
            <person name="Ma J."/>
        </authorList>
    </citation>
    <scope>NUCLEOTIDE SEQUENCE [LARGE SCALE GENOMIC DNA]</scope>
    <source>
        <strain evidence="3">TISTR 1535</strain>
    </source>
</reference>
<dbReference type="EMBL" id="JBHUNA010000017">
    <property type="protein sequence ID" value="MFD2760832.1"/>
    <property type="molecule type" value="Genomic_DNA"/>
</dbReference>
<sequence length="95" mass="10818">MTEIRLPRGMSEGTDKQHFADAITGMADQLRLMEQKIAMAADNSVRDQFRTNKDELSRAQFRIEKLVKTHVQTQDANYPSPSDNADFTEEVKQSS</sequence>
<dbReference type="Proteomes" id="UP001597502">
    <property type="component" value="Unassembled WGS sequence"/>
</dbReference>
<feature type="region of interest" description="Disordered" evidence="1">
    <location>
        <begin position="72"/>
        <end position="95"/>
    </location>
</feature>
<accession>A0ABW5V498</accession>
<keyword evidence="3" id="KW-1185">Reference proteome</keyword>
<comment type="caution">
    <text evidence="2">The sequence shown here is derived from an EMBL/GenBank/DDBJ whole genome shotgun (WGS) entry which is preliminary data.</text>
</comment>
<feature type="compositionally biased region" description="Polar residues" evidence="1">
    <location>
        <begin position="72"/>
        <end position="85"/>
    </location>
</feature>
<protein>
    <submittedName>
        <fullName evidence="2">Uncharacterized protein</fullName>
    </submittedName>
</protein>
<organism evidence="2 3">
    <name type="scientific">Lentibacillus juripiscarius</name>
    <dbReference type="NCBI Taxonomy" id="257446"/>
    <lineage>
        <taxon>Bacteria</taxon>
        <taxon>Bacillati</taxon>
        <taxon>Bacillota</taxon>
        <taxon>Bacilli</taxon>
        <taxon>Bacillales</taxon>
        <taxon>Bacillaceae</taxon>
        <taxon>Lentibacillus</taxon>
    </lineage>
</organism>
<name>A0ABW5V498_9BACI</name>